<dbReference type="Gene3D" id="2.50.20.20">
    <property type="match status" value="1"/>
</dbReference>
<comment type="caution">
    <text evidence="2">The sequence shown here is derived from an EMBL/GenBank/DDBJ whole genome shotgun (WGS) entry which is preliminary data.</text>
</comment>
<dbReference type="STRING" id="1385511.GCA_000425225_03650"/>
<organism evidence="2 3">
    <name type="scientific">Pontibacillus marinus BH030004 = DSM 16465</name>
    <dbReference type="NCBI Taxonomy" id="1385511"/>
    <lineage>
        <taxon>Bacteria</taxon>
        <taxon>Bacillati</taxon>
        <taxon>Bacillota</taxon>
        <taxon>Bacilli</taxon>
        <taxon>Bacillales</taxon>
        <taxon>Bacillaceae</taxon>
        <taxon>Pontibacillus</taxon>
    </lineage>
</organism>
<evidence type="ECO:0008006" key="4">
    <source>
        <dbReference type="Google" id="ProtNLM"/>
    </source>
</evidence>
<sequence length="263" mass="29951">MKRVITMAVTAIALILALAGCSGEEKSLQDIYNNAIEASNDLNSYQMDMNMDMDMSMPGIPAQKTTITTKGKVVIDPMALHQTMEIMGQSVEMYYTENGMYMQQPGTDQWLKAPKNMMDQLTQMSQAQQKPGEQLKQLKKYVEDFNLEEKENSYVLSVSSSEDKMKGFVKEMLQQNLPNNALNEDVLKSISIKKLDYKFTVNKDNYYPKALDLSMDLEIEQNGEKSIIKEKIHATYSKYNEFEEITVPEEVKKNAQEMPMGPS</sequence>
<feature type="chain" id="PRO_5039672939" description="Lipoprotein" evidence="1">
    <location>
        <begin position="20"/>
        <end position="263"/>
    </location>
</feature>
<dbReference type="eggNOG" id="ENOG5030S81">
    <property type="taxonomic scope" value="Bacteria"/>
</dbReference>
<name>A0A0A5FXJ3_9BACI</name>
<dbReference type="InterPro" id="IPR046720">
    <property type="entry name" value="DUF6612"/>
</dbReference>
<evidence type="ECO:0000256" key="1">
    <source>
        <dbReference type="SAM" id="SignalP"/>
    </source>
</evidence>
<dbReference type="AlphaFoldDB" id="A0A0A5FXJ3"/>
<keyword evidence="3" id="KW-1185">Reference proteome</keyword>
<evidence type="ECO:0000313" key="2">
    <source>
        <dbReference type="EMBL" id="KGX83538.1"/>
    </source>
</evidence>
<feature type="signal peptide" evidence="1">
    <location>
        <begin position="1"/>
        <end position="19"/>
    </location>
</feature>
<dbReference type="RefSeq" id="WP_027448885.1">
    <property type="nucleotide sequence ID" value="NZ_AVPF01000100.1"/>
</dbReference>
<dbReference type="OrthoDB" id="1957331at2"/>
<accession>A0A0A5FXJ3</accession>
<reference evidence="2 3" key="1">
    <citation type="submission" date="2013-08" db="EMBL/GenBank/DDBJ databases">
        <authorList>
            <person name="Huang J."/>
            <person name="Wang G."/>
        </authorList>
    </citation>
    <scope>NUCLEOTIDE SEQUENCE [LARGE SCALE GENOMIC DNA]</scope>
    <source>
        <strain evidence="2 3">BH030004</strain>
    </source>
</reference>
<proteinExistence type="predicted"/>
<dbReference type="EMBL" id="AVPF01000100">
    <property type="protein sequence ID" value="KGX83538.1"/>
    <property type="molecule type" value="Genomic_DNA"/>
</dbReference>
<dbReference type="PROSITE" id="PS51257">
    <property type="entry name" value="PROKAR_LIPOPROTEIN"/>
    <property type="match status" value="1"/>
</dbReference>
<gene>
    <name evidence="2" type="ORF">N783_20375</name>
</gene>
<protein>
    <recommendedName>
        <fullName evidence="4">Lipoprotein</fullName>
    </recommendedName>
</protein>
<keyword evidence="1" id="KW-0732">Signal</keyword>
<evidence type="ECO:0000313" key="3">
    <source>
        <dbReference type="Proteomes" id="UP000030403"/>
    </source>
</evidence>
<dbReference type="Proteomes" id="UP000030403">
    <property type="component" value="Unassembled WGS sequence"/>
</dbReference>
<dbReference type="Pfam" id="PF20316">
    <property type="entry name" value="DUF6612"/>
    <property type="match status" value="1"/>
</dbReference>